<name>A0ACC1HAS5_9FUNG</name>
<comment type="caution">
    <text evidence="1">The sequence shown here is derived from an EMBL/GenBank/DDBJ whole genome shotgun (WGS) entry which is preliminary data.</text>
</comment>
<gene>
    <name evidence="1" type="ORF">EV182_007195</name>
</gene>
<evidence type="ECO:0000313" key="1">
    <source>
        <dbReference type="EMBL" id="KAJ1672430.1"/>
    </source>
</evidence>
<organism evidence="1 2">
    <name type="scientific">Spiromyces aspiralis</name>
    <dbReference type="NCBI Taxonomy" id="68401"/>
    <lineage>
        <taxon>Eukaryota</taxon>
        <taxon>Fungi</taxon>
        <taxon>Fungi incertae sedis</taxon>
        <taxon>Zoopagomycota</taxon>
        <taxon>Kickxellomycotina</taxon>
        <taxon>Kickxellomycetes</taxon>
        <taxon>Kickxellales</taxon>
        <taxon>Kickxellaceae</taxon>
        <taxon>Spiromyces</taxon>
    </lineage>
</organism>
<protein>
    <submittedName>
        <fullName evidence="1">Uncharacterized protein</fullName>
    </submittedName>
</protein>
<dbReference type="EMBL" id="JAMZIH010008395">
    <property type="protein sequence ID" value="KAJ1672430.1"/>
    <property type="molecule type" value="Genomic_DNA"/>
</dbReference>
<reference evidence="1" key="1">
    <citation type="submission" date="2022-06" db="EMBL/GenBank/DDBJ databases">
        <title>Phylogenomic reconstructions and comparative analyses of Kickxellomycotina fungi.</title>
        <authorList>
            <person name="Reynolds N.K."/>
            <person name="Stajich J.E."/>
            <person name="Barry K."/>
            <person name="Grigoriev I.V."/>
            <person name="Crous P."/>
            <person name="Smith M.E."/>
        </authorList>
    </citation>
    <scope>NUCLEOTIDE SEQUENCE</scope>
    <source>
        <strain evidence="1">RSA 2271</strain>
    </source>
</reference>
<keyword evidence="2" id="KW-1185">Reference proteome</keyword>
<dbReference type="Proteomes" id="UP001145114">
    <property type="component" value="Unassembled WGS sequence"/>
</dbReference>
<accession>A0ACC1HAS5</accession>
<sequence length="78" mass="8632">MKSLFDTLRSCLPVEPGIRLSKWETLTKELIRQQREEINRLQCSLAVSAAVPATTPSMVGSRPPPTLYPHSSDMLPPG</sequence>
<evidence type="ECO:0000313" key="2">
    <source>
        <dbReference type="Proteomes" id="UP001145114"/>
    </source>
</evidence>
<proteinExistence type="predicted"/>